<dbReference type="Proteomes" id="UP001628179">
    <property type="component" value="Unassembled WGS sequence"/>
</dbReference>
<name>A0ABQ0G3U1_9PEZI</name>
<reference evidence="1 2" key="1">
    <citation type="submission" date="2024-09" db="EMBL/GenBank/DDBJ databases">
        <title>Itraconazole resistance in Madurella fahalii resulting from another homologue of gene encoding cytochrome P450 14-alpha sterol demethylase (CYP51).</title>
        <authorList>
            <person name="Yoshioka I."/>
            <person name="Fahal A.H."/>
            <person name="Kaneko S."/>
            <person name="Yaguchi T."/>
        </authorList>
    </citation>
    <scope>NUCLEOTIDE SEQUENCE [LARGE SCALE GENOMIC DNA]</scope>
    <source>
        <strain evidence="1 2">IFM 68171</strain>
    </source>
</reference>
<comment type="caution">
    <text evidence="1">The sequence shown here is derived from an EMBL/GenBank/DDBJ whole genome shotgun (WGS) entry which is preliminary data.</text>
</comment>
<keyword evidence="2" id="KW-1185">Reference proteome</keyword>
<organism evidence="1 2">
    <name type="scientific">Madurella fahalii</name>
    <dbReference type="NCBI Taxonomy" id="1157608"/>
    <lineage>
        <taxon>Eukaryota</taxon>
        <taxon>Fungi</taxon>
        <taxon>Dikarya</taxon>
        <taxon>Ascomycota</taxon>
        <taxon>Pezizomycotina</taxon>
        <taxon>Sordariomycetes</taxon>
        <taxon>Sordariomycetidae</taxon>
        <taxon>Sordariales</taxon>
        <taxon>Sordariales incertae sedis</taxon>
        <taxon>Madurella</taxon>
    </lineage>
</organism>
<gene>
    <name evidence="1" type="ORF">MFIFM68171_02554</name>
</gene>
<accession>A0ABQ0G3U1</accession>
<dbReference type="Gene3D" id="3.40.50.720">
    <property type="entry name" value="NAD(P)-binding Rossmann-like Domain"/>
    <property type="match status" value="1"/>
</dbReference>
<dbReference type="RefSeq" id="XP_070914077.1">
    <property type="nucleotide sequence ID" value="XM_071057976.1"/>
</dbReference>
<sequence>MNTPFDPSSTTEFRRAIRKTLVICNSVSVAFSKYLSEQIHNAGGDFIEGKVPAEQGQLVGMMAGEPAVADRIRPVVVPMTSAAVYYGPIGSGLKTGYVVNRYLPHNHDGWPRRGHGSDPGAEA</sequence>
<evidence type="ECO:0000313" key="1">
    <source>
        <dbReference type="EMBL" id="GAB1312344.1"/>
    </source>
</evidence>
<proteinExistence type="predicted"/>
<dbReference type="EMBL" id="BAAFSV010000001">
    <property type="protein sequence ID" value="GAB1312344.1"/>
    <property type="molecule type" value="Genomic_DNA"/>
</dbReference>
<evidence type="ECO:0000313" key="2">
    <source>
        <dbReference type="Proteomes" id="UP001628179"/>
    </source>
</evidence>
<dbReference type="GeneID" id="98173299"/>
<protein>
    <submittedName>
        <fullName evidence="1">Uncharacterized protein</fullName>
    </submittedName>
</protein>